<reference evidence="2 3" key="1">
    <citation type="journal article" date="2013" name="PLoS Genet.">
        <title>Comparative genome structure, secondary metabolite, and effector coding capacity across Cochliobolus pathogens.</title>
        <authorList>
            <person name="Condon B.J."/>
            <person name="Leng Y."/>
            <person name="Wu D."/>
            <person name="Bushley K.E."/>
            <person name="Ohm R.A."/>
            <person name="Otillar R."/>
            <person name="Martin J."/>
            <person name="Schackwitz W."/>
            <person name="Grimwood J."/>
            <person name="MohdZainudin N."/>
            <person name="Xue C."/>
            <person name="Wang R."/>
            <person name="Manning V.A."/>
            <person name="Dhillon B."/>
            <person name="Tu Z.J."/>
            <person name="Steffenson B.J."/>
            <person name="Salamov A."/>
            <person name="Sun H."/>
            <person name="Lowry S."/>
            <person name="LaButti K."/>
            <person name="Han J."/>
            <person name="Copeland A."/>
            <person name="Lindquist E."/>
            <person name="Barry K."/>
            <person name="Schmutz J."/>
            <person name="Baker S.E."/>
            <person name="Ciuffetti L.M."/>
            <person name="Grigoriev I.V."/>
            <person name="Zhong S."/>
            <person name="Turgeon B.G."/>
        </authorList>
    </citation>
    <scope>NUCLEOTIDE SEQUENCE [LARGE SCALE GENOMIC DNA]</scope>
    <source>
        <strain evidence="2 3">26-R-13</strain>
    </source>
</reference>
<protein>
    <submittedName>
        <fullName evidence="2">Uncharacterized protein</fullName>
    </submittedName>
</protein>
<dbReference type="RefSeq" id="XP_007706339.1">
    <property type="nucleotide sequence ID" value="XM_007708149.1"/>
</dbReference>
<dbReference type="HOGENOM" id="CLU_139867_0_0_1"/>
<organism evidence="2 3">
    <name type="scientific">Cochliobolus carbonum (strain 26-R-13)</name>
    <name type="common">Maize leaf spot fungus</name>
    <name type="synonym">Bipolaris zeicola</name>
    <dbReference type="NCBI Taxonomy" id="930089"/>
    <lineage>
        <taxon>Eukaryota</taxon>
        <taxon>Fungi</taxon>
        <taxon>Dikarya</taxon>
        <taxon>Ascomycota</taxon>
        <taxon>Pezizomycotina</taxon>
        <taxon>Dothideomycetes</taxon>
        <taxon>Pleosporomycetidae</taxon>
        <taxon>Pleosporales</taxon>
        <taxon>Pleosporineae</taxon>
        <taxon>Pleosporaceae</taxon>
        <taxon>Bipolaris</taxon>
    </lineage>
</organism>
<dbReference type="EMBL" id="KI964537">
    <property type="protein sequence ID" value="EUC39286.1"/>
    <property type="molecule type" value="Genomic_DNA"/>
</dbReference>
<evidence type="ECO:0000313" key="2">
    <source>
        <dbReference type="EMBL" id="EUC39286.1"/>
    </source>
</evidence>
<dbReference type="OrthoDB" id="10379326at2759"/>
<keyword evidence="3" id="KW-1185">Reference proteome</keyword>
<feature type="region of interest" description="Disordered" evidence="1">
    <location>
        <begin position="39"/>
        <end position="78"/>
    </location>
</feature>
<proteinExistence type="predicted"/>
<sequence>MSLRAEDEETRVIDGVAGGDVPAAETSWHVVKRGKRDLDLPGAGCGTGGSRRPQMNGHAREAGGIPPTNLMDGGDEAGTKSMTMMQLMQTMARQDPPDATQTQRRCNTSLGYLRSASSREIGLSSADVGIDGARRGSQAPGILYYVPRCTLFMCAMHVPT</sequence>
<evidence type="ECO:0000256" key="1">
    <source>
        <dbReference type="SAM" id="MobiDB-lite"/>
    </source>
</evidence>
<dbReference type="GeneID" id="19146993"/>
<dbReference type="AlphaFoldDB" id="W6Z6I9"/>
<evidence type="ECO:0000313" key="3">
    <source>
        <dbReference type="Proteomes" id="UP000053841"/>
    </source>
</evidence>
<gene>
    <name evidence="2" type="ORF">COCCADRAFT_31665</name>
</gene>
<dbReference type="Proteomes" id="UP000053841">
    <property type="component" value="Unassembled WGS sequence"/>
</dbReference>
<accession>W6Z6I9</accession>
<name>W6Z6I9_COCC2</name>
<dbReference type="KEGG" id="bze:COCCADRAFT_31665"/>